<dbReference type="GeneID" id="41975506"/>
<feature type="compositionally biased region" description="Low complexity" evidence="1">
    <location>
        <begin position="76"/>
        <end position="85"/>
    </location>
</feature>
<organism evidence="2 3">
    <name type="scientific">Thyridium curvatum</name>
    <dbReference type="NCBI Taxonomy" id="1093900"/>
    <lineage>
        <taxon>Eukaryota</taxon>
        <taxon>Fungi</taxon>
        <taxon>Dikarya</taxon>
        <taxon>Ascomycota</taxon>
        <taxon>Pezizomycotina</taxon>
        <taxon>Sordariomycetes</taxon>
        <taxon>Sordariomycetidae</taxon>
        <taxon>Thyridiales</taxon>
        <taxon>Thyridiaceae</taxon>
        <taxon>Thyridium</taxon>
    </lineage>
</organism>
<comment type="caution">
    <text evidence="2">The sequence shown here is derived from an EMBL/GenBank/DDBJ whole genome shotgun (WGS) entry which is preliminary data.</text>
</comment>
<evidence type="ECO:0000256" key="1">
    <source>
        <dbReference type="SAM" id="MobiDB-lite"/>
    </source>
</evidence>
<evidence type="ECO:0000313" key="2">
    <source>
        <dbReference type="EMBL" id="TPX11022.1"/>
    </source>
</evidence>
<reference evidence="2 3" key="1">
    <citation type="submission" date="2019-06" db="EMBL/GenBank/DDBJ databases">
        <title>Draft genome sequence of the filamentous fungus Phialemoniopsis curvata isolated from diesel fuel.</title>
        <authorList>
            <person name="Varaljay V.A."/>
            <person name="Lyon W.J."/>
            <person name="Crouch A.L."/>
            <person name="Drake C.E."/>
            <person name="Hollomon J.M."/>
            <person name="Nadeau L.J."/>
            <person name="Nunn H.S."/>
            <person name="Stevenson B.S."/>
            <person name="Bojanowski C.L."/>
            <person name="Crookes-Goodson W.J."/>
        </authorList>
    </citation>
    <scope>NUCLEOTIDE SEQUENCE [LARGE SCALE GENOMIC DNA]</scope>
    <source>
        <strain evidence="2 3">D216</strain>
    </source>
</reference>
<dbReference type="InParanoid" id="A0A507AMF5"/>
<accession>A0A507AMF5</accession>
<dbReference type="Proteomes" id="UP000319257">
    <property type="component" value="Unassembled WGS sequence"/>
</dbReference>
<proteinExistence type="predicted"/>
<name>A0A507AMF5_9PEZI</name>
<evidence type="ECO:0000313" key="3">
    <source>
        <dbReference type="Proteomes" id="UP000319257"/>
    </source>
</evidence>
<keyword evidence="3" id="KW-1185">Reference proteome</keyword>
<gene>
    <name evidence="2" type="ORF">E0L32_008059</name>
</gene>
<feature type="compositionally biased region" description="Basic and acidic residues" evidence="1">
    <location>
        <begin position="86"/>
        <end position="101"/>
    </location>
</feature>
<dbReference type="AlphaFoldDB" id="A0A507AMF5"/>
<dbReference type="EMBL" id="SKBQ01000051">
    <property type="protein sequence ID" value="TPX11022.1"/>
    <property type="molecule type" value="Genomic_DNA"/>
</dbReference>
<feature type="region of interest" description="Disordered" evidence="1">
    <location>
        <begin position="64"/>
        <end position="101"/>
    </location>
</feature>
<protein>
    <submittedName>
        <fullName evidence="2">Uncharacterized protein</fullName>
    </submittedName>
</protein>
<dbReference type="RefSeq" id="XP_030992733.1">
    <property type="nucleotide sequence ID" value="XM_031142871.1"/>
</dbReference>
<sequence length="101" mass="11286">MDPVSAWILGRRVIPSSSLGRERSLFGWADLPQPPFQKLSGGSPYLEARDAFWMAARHSTRAVDVASHRPRTSPPAEAHWAATAAKEVDDPWHDREVSERP</sequence>